<dbReference type="InterPro" id="IPR000835">
    <property type="entry name" value="HTH_MarR-typ"/>
</dbReference>
<organism evidence="2 3">
    <name type="scientific">Kutzneria chonburiensis</name>
    <dbReference type="NCBI Taxonomy" id="1483604"/>
    <lineage>
        <taxon>Bacteria</taxon>
        <taxon>Bacillati</taxon>
        <taxon>Actinomycetota</taxon>
        <taxon>Actinomycetes</taxon>
        <taxon>Pseudonocardiales</taxon>
        <taxon>Pseudonocardiaceae</taxon>
        <taxon>Kutzneria</taxon>
    </lineage>
</organism>
<accession>A0ABV6MPL7</accession>
<dbReference type="Gene3D" id="1.10.10.10">
    <property type="entry name" value="Winged helix-like DNA-binding domain superfamily/Winged helix DNA-binding domain"/>
    <property type="match status" value="1"/>
</dbReference>
<dbReference type="Proteomes" id="UP001589810">
    <property type="component" value="Unassembled WGS sequence"/>
</dbReference>
<dbReference type="Pfam" id="PF12802">
    <property type="entry name" value="MarR_2"/>
    <property type="match status" value="1"/>
</dbReference>
<dbReference type="PROSITE" id="PS50995">
    <property type="entry name" value="HTH_MARR_2"/>
    <property type="match status" value="1"/>
</dbReference>
<protein>
    <submittedName>
        <fullName evidence="2">MarR family winged helix-turn-helix transcriptional regulator</fullName>
    </submittedName>
</protein>
<proteinExistence type="predicted"/>
<evidence type="ECO:0000313" key="3">
    <source>
        <dbReference type="Proteomes" id="UP001589810"/>
    </source>
</evidence>
<comment type="caution">
    <text evidence="2">The sequence shown here is derived from an EMBL/GenBank/DDBJ whole genome shotgun (WGS) entry which is preliminary data.</text>
</comment>
<dbReference type="RefSeq" id="WP_273942969.1">
    <property type="nucleotide sequence ID" value="NZ_CP097263.1"/>
</dbReference>
<reference evidence="2 3" key="1">
    <citation type="submission" date="2024-09" db="EMBL/GenBank/DDBJ databases">
        <authorList>
            <person name="Sun Q."/>
            <person name="Mori K."/>
        </authorList>
    </citation>
    <scope>NUCLEOTIDE SEQUENCE [LARGE SCALE GENOMIC DNA]</scope>
    <source>
        <strain evidence="2 3">TBRC 1432</strain>
    </source>
</reference>
<dbReference type="InterPro" id="IPR036388">
    <property type="entry name" value="WH-like_DNA-bd_sf"/>
</dbReference>
<gene>
    <name evidence="2" type="ORF">ACFFH7_12070</name>
</gene>
<dbReference type="InterPro" id="IPR039422">
    <property type="entry name" value="MarR/SlyA-like"/>
</dbReference>
<dbReference type="SUPFAM" id="SSF46785">
    <property type="entry name" value="Winged helix' DNA-binding domain"/>
    <property type="match status" value="1"/>
</dbReference>
<dbReference type="SMART" id="SM00347">
    <property type="entry name" value="HTH_MARR"/>
    <property type="match status" value="1"/>
</dbReference>
<dbReference type="InterPro" id="IPR036390">
    <property type="entry name" value="WH_DNA-bd_sf"/>
</dbReference>
<name>A0ABV6MPL7_9PSEU</name>
<dbReference type="PANTHER" id="PTHR33164">
    <property type="entry name" value="TRANSCRIPTIONAL REGULATOR, MARR FAMILY"/>
    <property type="match status" value="1"/>
</dbReference>
<evidence type="ECO:0000259" key="1">
    <source>
        <dbReference type="PROSITE" id="PS50995"/>
    </source>
</evidence>
<dbReference type="PANTHER" id="PTHR33164:SF99">
    <property type="entry name" value="MARR FAMILY REGULATORY PROTEIN"/>
    <property type="match status" value="1"/>
</dbReference>
<feature type="domain" description="HTH marR-type" evidence="1">
    <location>
        <begin position="16"/>
        <end position="152"/>
    </location>
</feature>
<evidence type="ECO:0000313" key="2">
    <source>
        <dbReference type="EMBL" id="MFC0542223.1"/>
    </source>
</evidence>
<dbReference type="EMBL" id="JBHLUD010000003">
    <property type="protein sequence ID" value="MFC0542223.1"/>
    <property type="molecule type" value="Genomic_DNA"/>
</dbReference>
<keyword evidence="3" id="KW-1185">Reference proteome</keyword>
<sequence length="162" mass="17913">MEPYDDREARWLSSDELAAWRAVTLLVARLPAALDQQLQRDSYLSVVEYHVLVGLAEAPDRRIRMSVLAALAGLELSRLSHLVKRLERRGLVYREPDPANGRYTLAVLTDEGARCLAAAAPGHVAEVRRLVVDVLAPEDLTAFGAIATTLNERLDECGEDQP</sequence>